<evidence type="ECO:0000313" key="3">
    <source>
        <dbReference type="Proteomes" id="UP000000311"/>
    </source>
</evidence>
<accession>E2A6Y0</accession>
<keyword evidence="3" id="KW-1185">Reference proteome</keyword>
<sequence length="96" mass="11181">MLVLRGLQNSNSLVILGGLALCLLFMIQMKQIYTNNQKYNRYLNYRQYMNEIATELKAVVKSVNKSSTYVRQLNEMISKYRDRESKNTSMSRVSSS</sequence>
<dbReference type="OMA" id="NQKYNRY"/>
<reference evidence="2 3" key="1">
    <citation type="journal article" date="2010" name="Science">
        <title>Genomic comparison of the ants Camponotus floridanus and Harpegnathos saltator.</title>
        <authorList>
            <person name="Bonasio R."/>
            <person name="Zhang G."/>
            <person name="Ye C."/>
            <person name="Mutti N.S."/>
            <person name="Fang X."/>
            <person name="Qin N."/>
            <person name="Donahue G."/>
            <person name="Yang P."/>
            <person name="Li Q."/>
            <person name="Li C."/>
            <person name="Zhang P."/>
            <person name="Huang Z."/>
            <person name="Berger S.L."/>
            <person name="Reinberg D."/>
            <person name="Wang J."/>
            <person name="Liebig J."/>
        </authorList>
    </citation>
    <scope>NUCLEOTIDE SEQUENCE [LARGE SCALE GENOMIC DNA]</scope>
    <source>
        <strain evidence="3">C129</strain>
    </source>
</reference>
<keyword evidence="1" id="KW-0472">Membrane</keyword>
<dbReference type="InParanoid" id="E2A6Y0"/>
<keyword evidence="1" id="KW-0812">Transmembrane</keyword>
<proteinExistence type="predicted"/>
<gene>
    <name evidence="2" type="ORF">EAG_02519</name>
</gene>
<feature type="transmembrane region" description="Helical" evidence="1">
    <location>
        <begin position="12"/>
        <end position="29"/>
    </location>
</feature>
<dbReference type="AlphaFoldDB" id="E2A6Y0"/>
<organism evidence="3">
    <name type="scientific">Camponotus floridanus</name>
    <name type="common">Florida carpenter ant</name>
    <dbReference type="NCBI Taxonomy" id="104421"/>
    <lineage>
        <taxon>Eukaryota</taxon>
        <taxon>Metazoa</taxon>
        <taxon>Ecdysozoa</taxon>
        <taxon>Arthropoda</taxon>
        <taxon>Hexapoda</taxon>
        <taxon>Insecta</taxon>
        <taxon>Pterygota</taxon>
        <taxon>Neoptera</taxon>
        <taxon>Endopterygota</taxon>
        <taxon>Hymenoptera</taxon>
        <taxon>Apocrita</taxon>
        <taxon>Aculeata</taxon>
        <taxon>Formicoidea</taxon>
        <taxon>Formicidae</taxon>
        <taxon>Formicinae</taxon>
        <taxon>Camponotus</taxon>
    </lineage>
</organism>
<protein>
    <submittedName>
        <fullName evidence="2">Uncharacterized protein</fullName>
    </submittedName>
</protein>
<name>E2A6Y0_CAMFO</name>
<evidence type="ECO:0000313" key="2">
    <source>
        <dbReference type="EMBL" id="EFN70846.1"/>
    </source>
</evidence>
<dbReference type="EMBL" id="GL437203">
    <property type="protein sequence ID" value="EFN70846.1"/>
    <property type="molecule type" value="Genomic_DNA"/>
</dbReference>
<evidence type="ECO:0000256" key="1">
    <source>
        <dbReference type="SAM" id="Phobius"/>
    </source>
</evidence>
<keyword evidence="1" id="KW-1133">Transmembrane helix</keyword>
<dbReference type="Proteomes" id="UP000000311">
    <property type="component" value="Unassembled WGS sequence"/>
</dbReference>